<sequence>MAMLRSMWVVGAEEEDDELDHLAYDRRCGSDRLCHRSRGKKNIGCSSSDNGVRIQRVFVNEREHLQSSPKEEHHSDSADDSISDELLHNVKMKEKKTTSFGRTIVLNLGDRDIDDDDPLEYVDGEASAEDEDVDQQDLNLASQKIRGQTMTDLFQDAFTASALEEPMVQAAKFSG</sequence>
<accession>A0A199UKV2</accession>
<comment type="caution">
    <text evidence="1">The sequence shown here is derived from an EMBL/GenBank/DDBJ whole genome shotgun (WGS) entry which is preliminary data.</text>
</comment>
<name>A0A199UKV2_ANACO</name>
<gene>
    <name evidence="1" type="ORF">ACMD2_05144</name>
</gene>
<dbReference type="PANTHER" id="PTHR35686:SF1">
    <property type="entry name" value="KINETOCHORE PROTEIN"/>
    <property type="match status" value="1"/>
</dbReference>
<dbReference type="AlphaFoldDB" id="A0A199UKV2"/>
<evidence type="ECO:0000313" key="1">
    <source>
        <dbReference type="EMBL" id="OAY65364.1"/>
    </source>
</evidence>
<protein>
    <submittedName>
        <fullName evidence="1">Uncharacterized protein</fullName>
    </submittedName>
</protein>
<organism evidence="1 2">
    <name type="scientific">Ananas comosus</name>
    <name type="common">Pineapple</name>
    <name type="synonym">Ananas ananas</name>
    <dbReference type="NCBI Taxonomy" id="4615"/>
    <lineage>
        <taxon>Eukaryota</taxon>
        <taxon>Viridiplantae</taxon>
        <taxon>Streptophyta</taxon>
        <taxon>Embryophyta</taxon>
        <taxon>Tracheophyta</taxon>
        <taxon>Spermatophyta</taxon>
        <taxon>Magnoliopsida</taxon>
        <taxon>Liliopsida</taxon>
        <taxon>Poales</taxon>
        <taxon>Bromeliaceae</taxon>
        <taxon>Bromelioideae</taxon>
        <taxon>Ananas</taxon>
    </lineage>
</organism>
<evidence type="ECO:0000313" key="2">
    <source>
        <dbReference type="Proteomes" id="UP000092600"/>
    </source>
</evidence>
<dbReference type="PANTHER" id="PTHR35686">
    <property type="entry name" value="KINETOCHORE PROTEIN"/>
    <property type="match status" value="1"/>
</dbReference>
<reference evidence="1 2" key="1">
    <citation type="journal article" date="2016" name="DNA Res.">
        <title>The draft genome of MD-2 pineapple using hybrid error correction of long reads.</title>
        <authorList>
            <person name="Redwan R.M."/>
            <person name="Saidin A."/>
            <person name="Kumar S.V."/>
        </authorList>
    </citation>
    <scope>NUCLEOTIDE SEQUENCE [LARGE SCALE GENOMIC DNA]</scope>
    <source>
        <strain evidence="2">cv. MD2</strain>
        <tissue evidence="1">Leaf</tissue>
    </source>
</reference>
<dbReference type="Proteomes" id="UP000092600">
    <property type="component" value="Unassembled WGS sequence"/>
</dbReference>
<proteinExistence type="predicted"/>
<dbReference type="EMBL" id="LSRQ01006999">
    <property type="protein sequence ID" value="OAY65364.1"/>
    <property type="molecule type" value="Genomic_DNA"/>
</dbReference>